<gene>
    <name evidence="1" type="ORF">SPELUC_LOCUS14936</name>
</gene>
<reference evidence="1" key="1">
    <citation type="submission" date="2021-06" db="EMBL/GenBank/DDBJ databases">
        <authorList>
            <person name="Kallberg Y."/>
            <person name="Tangrot J."/>
            <person name="Rosling A."/>
        </authorList>
    </citation>
    <scope>NUCLEOTIDE SEQUENCE</scope>
    <source>
        <strain evidence="1">28 12/20/2015</strain>
    </source>
</reference>
<evidence type="ECO:0000313" key="1">
    <source>
        <dbReference type="EMBL" id="CAG8757906.1"/>
    </source>
</evidence>
<dbReference type="EMBL" id="CAJVPW010046611">
    <property type="protein sequence ID" value="CAG8757906.1"/>
    <property type="molecule type" value="Genomic_DNA"/>
</dbReference>
<organism evidence="1 2">
    <name type="scientific">Cetraspora pellucida</name>
    <dbReference type="NCBI Taxonomy" id="1433469"/>
    <lineage>
        <taxon>Eukaryota</taxon>
        <taxon>Fungi</taxon>
        <taxon>Fungi incertae sedis</taxon>
        <taxon>Mucoromycota</taxon>
        <taxon>Glomeromycotina</taxon>
        <taxon>Glomeromycetes</taxon>
        <taxon>Diversisporales</taxon>
        <taxon>Gigasporaceae</taxon>
        <taxon>Cetraspora</taxon>
    </lineage>
</organism>
<name>A0ACA9QM98_9GLOM</name>
<comment type="caution">
    <text evidence="1">The sequence shown here is derived from an EMBL/GenBank/DDBJ whole genome shotgun (WGS) entry which is preliminary data.</text>
</comment>
<proteinExistence type="predicted"/>
<feature type="non-terminal residue" evidence="1">
    <location>
        <position position="1"/>
    </location>
</feature>
<evidence type="ECO:0000313" key="2">
    <source>
        <dbReference type="Proteomes" id="UP000789366"/>
    </source>
</evidence>
<keyword evidence="2" id="KW-1185">Reference proteome</keyword>
<protein>
    <submittedName>
        <fullName evidence="1">13926_t:CDS:1</fullName>
    </submittedName>
</protein>
<dbReference type="Proteomes" id="UP000789366">
    <property type="component" value="Unassembled WGS sequence"/>
</dbReference>
<accession>A0ACA9QM98</accession>
<feature type="non-terminal residue" evidence="1">
    <location>
        <position position="128"/>
    </location>
</feature>
<sequence length="128" mass="14987">LQTITLDNASANNFAIRELAKQLTFLSININVELFQNCCLAHIINLIVQDALLKLKSRDHYFPDPLSEDEWEQVSMVQDGLKEDTNILYAIACILDPSYKLEWFRYYYEQKEKLSQKETEKIVINLQT</sequence>